<keyword evidence="3" id="KW-1185">Reference proteome</keyword>
<evidence type="ECO:0000313" key="3">
    <source>
        <dbReference type="Proteomes" id="UP000295157"/>
    </source>
</evidence>
<dbReference type="OrthoDB" id="128352at2"/>
<evidence type="ECO:0000259" key="1">
    <source>
        <dbReference type="Pfam" id="PF22557"/>
    </source>
</evidence>
<dbReference type="Proteomes" id="UP000295157">
    <property type="component" value="Unassembled WGS sequence"/>
</dbReference>
<feature type="domain" description="Dual OB-containing" evidence="1">
    <location>
        <begin position="5"/>
        <end position="221"/>
    </location>
</feature>
<dbReference type="InterPro" id="IPR054335">
    <property type="entry name" value="DuOB_dom"/>
</dbReference>
<protein>
    <recommendedName>
        <fullName evidence="1">Dual OB-containing domain-containing protein</fullName>
    </recommendedName>
</protein>
<gene>
    <name evidence="2" type="ORF">E1267_26925</name>
</gene>
<dbReference type="AlphaFoldDB" id="A0A4V2XJN4"/>
<accession>A0A4V2XJN4</accession>
<proteinExistence type="predicted"/>
<organism evidence="2 3">
    <name type="scientific">Nonomuraea longispora</name>
    <dbReference type="NCBI Taxonomy" id="1848320"/>
    <lineage>
        <taxon>Bacteria</taxon>
        <taxon>Bacillati</taxon>
        <taxon>Actinomycetota</taxon>
        <taxon>Actinomycetes</taxon>
        <taxon>Streptosporangiales</taxon>
        <taxon>Streptosporangiaceae</taxon>
        <taxon>Nonomuraea</taxon>
    </lineage>
</organism>
<dbReference type="Pfam" id="PF22557">
    <property type="entry name" value="DuOB"/>
    <property type="match status" value="1"/>
</dbReference>
<comment type="caution">
    <text evidence="2">The sequence shown here is derived from an EMBL/GenBank/DDBJ whole genome shotgun (WGS) entry which is preliminary data.</text>
</comment>
<evidence type="ECO:0000313" key="2">
    <source>
        <dbReference type="EMBL" id="TDC03256.1"/>
    </source>
</evidence>
<dbReference type="EMBL" id="SMJZ01000116">
    <property type="protein sequence ID" value="TDC03256.1"/>
    <property type="molecule type" value="Genomic_DNA"/>
</dbReference>
<dbReference type="RefSeq" id="WP_132336218.1">
    <property type="nucleotide sequence ID" value="NZ_SMJZ01000116.1"/>
</dbReference>
<reference evidence="2 3" key="1">
    <citation type="submission" date="2019-02" db="EMBL/GenBank/DDBJ databases">
        <title>Draft genome sequences of novel Actinobacteria.</title>
        <authorList>
            <person name="Sahin N."/>
            <person name="Ay H."/>
            <person name="Saygin H."/>
        </authorList>
    </citation>
    <scope>NUCLEOTIDE SEQUENCE [LARGE SCALE GENOMIC DNA]</scope>
    <source>
        <strain evidence="2 3">KC201</strain>
    </source>
</reference>
<name>A0A4V2XJN4_9ACTN</name>
<sequence>MTVFKTLVCLANSRKLTGRCVAGIVEGGDEGWIRPVSARPNHEVSEHERKYEDGSDPRVLDIVSVPLLQHQPSTFQSENWLLDPTYYWRKIDRASWDKLLTLEQHPGSLWINGEHTYHGLNDRVPTEQAFNLVDSLKLIRVGRVTLQVHSPGIAFGDSKRVVRAQFRHANFEYKLRVTDPEYELAYLAKPDATYTLGESFITVSLGEPHSDGYAYKLIAAIVERAKI</sequence>